<proteinExistence type="predicted"/>
<dbReference type="Pfam" id="PF00076">
    <property type="entry name" value="RRM_1"/>
    <property type="match status" value="1"/>
</dbReference>
<protein>
    <recommendedName>
        <fullName evidence="4">RRM domain-containing protein</fullName>
    </recommendedName>
</protein>
<dbReference type="PROSITE" id="PS50102">
    <property type="entry name" value="RRM"/>
    <property type="match status" value="1"/>
</dbReference>
<accession>A0A1J4K1Q0</accession>
<evidence type="ECO:0000259" key="4">
    <source>
        <dbReference type="PROSITE" id="PS50102"/>
    </source>
</evidence>
<keyword evidence="1" id="KW-0677">Repeat</keyword>
<comment type="caution">
    <text evidence="5">The sequence shown here is derived from an EMBL/GenBank/DDBJ whole genome shotgun (WGS) entry which is preliminary data.</text>
</comment>
<organism evidence="5 6">
    <name type="scientific">Tritrichomonas foetus</name>
    <dbReference type="NCBI Taxonomy" id="1144522"/>
    <lineage>
        <taxon>Eukaryota</taxon>
        <taxon>Metamonada</taxon>
        <taxon>Parabasalia</taxon>
        <taxon>Tritrichomonadida</taxon>
        <taxon>Tritrichomonadidae</taxon>
        <taxon>Tritrichomonas</taxon>
    </lineage>
</organism>
<evidence type="ECO:0000313" key="5">
    <source>
        <dbReference type="EMBL" id="OHT03668.1"/>
    </source>
</evidence>
<evidence type="ECO:0000256" key="2">
    <source>
        <dbReference type="ARBA" id="ARBA00022884"/>
    </source>
</evidence>
<dbReference type="Gene3D" id="3.30.70.330">
    <property type="match status" value="1"/>
</dbReference>
<dbReference type="PANTHER" id="PTHR47640:SF10">
    <property type="entry name" value="TRNA SELENOCYSTEINE 1-ASSOCIATED PROTEIN 1-RELATED"/>
    <property type="match status" value="1"/>
</dbReference>
<dbReference type="GeneID" id="94841128"/>
<evidence type="ECO:0000256" key="1">
    <source>
        <dbReference type="ARBA" id="ARBA00022737"/>
    </source>
</evidence>
<dbReference type="GO" id="GO:0003729">
    <property type="term" value="F:mRNA binding"/>
    <property type="evidence" value="ECO:0007669"/>
    <property type="project" value="InterPro"/>
</dbReference>
<dbReference type="VEuPathDB" id="TrichDB:TRFO_28856"/>
<dbReference type="RefSeq" id="XP_068356804.1">
    <property type="nucleotide sequence ID" value="XM_068506424.1"/>
</dbReference>
<dbReference type="InterPro" id="IPR050825">
    <property type="entry name" value="RBM42_RBP45_47-like"/>
</dbReference>
<evidence type="ECO:0000313" key="6">
    <source>
        <dbReference type="Proteomes" id="UP000179807"/>
    </source>
</evidence>
<dbReference type="AlphaFoldDB" id="A0A1J4K1Q0"/>
<dbReference type="PANTHER" id="PTHR47640">
    <property type="entry name" value="TRNA SELENOCYSTEINE 1-ASSOCIATED PROTEIN 1-RELATED-RELATED"/>
    <property type="match status" value="1"/>
</dbReference>
<dbReference type="InterPro" id="IPR035979">
    <property type="entry name" value="RBD_domain_sf"/>
</dbReference>
<reference evidence="5" key="1">
    <citation type="submission" date="2016-10" db="EMBL/GenBank/DDBJ databases">
        <authorList>
            <person name="Benchimol M."/>
            <person name="Almeida L.G."/>
            <person name="Vasconcelos A.T."/>
            <person name="Perreira-Neves A."/>
            <person name="Rosa I.A."/>
            <person name="Tasca T."/>
            <person name="Bogo M.R."/>
            <person name="de Souza W."/>
        </authorList>
    </citation>
    <scope>NUCLEOTIDE SEQUENCE [LARGE SCALE GENOMIC DNA]</scope>
    <source>
        <strain evidence="5">K</strain>
    </source>
</reference>
<dbReference type="EMBL" id="MLAK01000818">
    <property type="protein sequence ID" value="OHT03668.1"/>
    <property type="molecule type" value="Genomic_DNA"/>
</dbReference>
<evidence type="ECO:0000256" key="3">
    <source>
        <dbReference type="PROSITE-ProRule" id="PRU00176"/>
    </source>
</evidence>
<dbReference type="InterPro" id="IPR012677">
    <property type="entry name" value="Nucleotide-bd_a/b_plait_sf"/>
</dbReference>
<dbReference type="SMART" id="SM00360">
    <property type="entry name" value="RRM"/>
    <property type="match status" value="1"/>
</dbReference>
<keyword evidence="2 3" id="KW-0694">RNA-binding</keyword>
<dbReference type="Proteomes" id="UP000179807">
    <property type="component" value="Unassembled WGS sequence"/>
</dbReference>
<gene>
    <name evidence="5" type="ORF">TRFO_28856</name>
</gene>
<keyword evidence="6" id="KW-1185">Reference proteome</keyword>
<dbReference type="GO" id="GO:0005829">
    <property type="term" value="C:cytosol"/>
    <property type="evidence" value="ECO:0007669"/>
    <property type="project" value="TreeGrafter"/>
</dbReference>
<dbReference type="InterPro" id="IPR000504">
    <property type="entry name" value="RRM_dom"/>
</dbReference>
<sequence>MNPDDEIERQMQILLNTVEEIENQEEKNFIDKSTAKEVVKVKENDTFTKNFQAKMEKKKRVLRGDQKISKEILRSDAQGVWCDPSLAEWPENDYRILVRGIALASTDQDLIDTFSKFKSLAKVKIVRDSSGRNKRFGFVSFLDVNDYIEAMKMGRPFVGKRRCTLEPSKWKDRNFANAKM</sequence>
<dbReference type="SUPFAM" id="SSF54928">
    <property type="entry name" value="RNA-binding domain, RBD"/>
    <property type="match status" value="1"/>
</dbReference>
<feature type="domain" description="RRM" evidence="4">
    <location>
        <begin position="94"/>
        <end position="170"/>
    </location>
</feature>
<name>A0A1J4K1Q0_9EUKA</name>
<dbReference type="OrthoDB" id="1749473at2759"/>